<gene>
    <name evidence="1" type="ORF">CDAR_528511</name>
</gene>
<name>A0AAV4P6Q5_9ARAC</name>
<organism evidence="1 2">
    <name type="scientific">Caerostris darwini</name>
    <dbReference type="NCBI Taxonomy" id="1538125"/>
    <lineage>
        <taxon>Eukaryota</taxon>
        <taxon>Metazoa</taxon>
        <taxon>Ecdysozoa</taxon>
        <taxon>Arthropoda</taxon>
        <taxon>Chelicerata</taxon>
        <taxon>Arachnida</taxon>
        <taxon>Araneae</taxon>
        <taxon>Araneomorphae</taxon>
        <taxon>Entelegynae</taxon>
        <taxon>Araneoidea</taxon>
        <taxon>Araneidae</taxon>
        <taxon>Caerostris</taxon>
    </lineage>
</organism>
<evidence type="ECO:0000313" key="1">
    <source>
        <dbReference type="EMBL" id="GIX91589.1"/>
    </source>
</evidence>
<proteinExistence type="predicted"/>
<dbReference type="Proteomes" id="UP001054837">
    <property type="component" value="Unassembled WGS sequence"/>
</dbReference>
<comment type="caution">
    <text evidence="1">The sequence shown here is derived from an EMBL/GenBank/DDBJ whole genome shotgun (WGS) entry which is preliminary data.</text>
</comment>
<evidence type="ECO:0008006" key="3">
    <source>
        <dbReference type="Google" id="ProtNLM"/>
    </source>
</evidence>
<dbReference type="EMBL" id="BPLQ01002332">
    <property type="protein sequence ID" value="GIX91589.1"/>
    <property type="molecule type" value="Genomic_DNA"/>
</dbReference>
<accession>A0AAV4P6Q5</accession>
<sequence>MPVSMLINASVYAIIPVPMRLYQCLCWSMTVLCDCTCVYAGECQCLCWSMTVSMLINAHVYANIPVSMLVNASVNADQCQCLCDYTSAYAGQ</sequence>
<dbReference type="AlphaFoldDB" id="A0AAV4P6Q5"/>
<keyword evidence="2" id="KW-1185">Reference proteome</keyword>
<protein>
    <recommendedName>
        <fullName evidence="3">Secreted protein</fullName>
    </recommendedName>
</protein>
<evidence type="ECO:0000313" key="2">
    <source>
        <dbReference type="Proteomes" id="UP001054837"/>
    </source>
</evidence>
<reference evidence="1 2" key="1">
    <citation type="submission" date="2021-06" db="EMBL/GenBank/DDBJ databases">
        <title>Caerostris darwini draft genome.</title>
        <authorList>
            <person name="Kono N."/>
            <person name="Arakawa K."/>
        </authorList>
    </citation>
    <scope>NUCLEOTIDE SEQUENCE [LARGE SCALE GENOMIC DNA]</scope>
</reference>